<dbReference type="AlphaFoldDB" id="A0A1E1WRU2"/>
<organism evidence="2">
    <name type="scientific">Pectinophora gossypiella</name>
    <name type="common">Cotton pink bollworm</name>
    <name type="synonym">Depressaria gossypiella</name>
    <dbReference type="NCBI Taxonomy" id="13191"/>
    <lineage>
        <taxon>Eukaryota</taxon>
        <taxon>Metazoa</taxon>
        <taxon>Ecdysozoa</taxon>
        <taxon>Arthropoda</taxon>
        <taxon>Hexapoda</taxon>
        <taxon>Insecta</taxon>
        <taxon>Pterygota</taxon>
        <taxon>Neoptera</taxon>
        <taxon>Endopterygota</taxon>
        <taxon>Lepidoptera</taxon>
        <taxon>Glossata</taxon>
        <taxon>Ditrysia</taxon>
        <taxon>Gelechioidea</taxon>
        <taxon>Gelechiidae</taxon>
        <taxon>Apatetrinae</taxon>
        <taxon>Pectinophora</taxon>
    </lineage>
</organism>
<reference evidence="2" key="1">
    <citation type="submission" date="2015-09" db="EMBL/GenBank/DDBJ databases">
        <title>De novo assembly of Pectinophora gossypiella (Pink Bollworm) gut transcriptome.</title>
        <authorList>
            <person name="Tassone E.E."/>
        </authorList>
    </citation>
    <scope>NUCLEOTIDE SEQUENCE</scope>
</reference>
<evidence type="ECO:0000256" key="1">
    <source>
        <dbReference type="SAM" id="Phobius"/>
    </source>
</evidence>
<proteinExistence type="predicted"/>
<name>A0A1E1WRU2_PECGO</name>
<feature type="non-terminal residue" evidence="2">
    <location>
        <position position="99"/>
    </location>
</feature>
<sequence length="99" mass="11728">MFKQTHILCAQLYLIISKYFKFVSVFYILQNCYRLFYVQHRRELSKARKKALEADDKKEIDKKKANILSPFNVPESKDKIGLSENIANLDLVEKKDKLD</sequence>
<keyword evidence="1" id="KW-1133">Transmembrane helix</keyword>
<feature type="transmembrane region" description="Helical" evidence="1">
    <location>
        <begin position="12"/>
        <end position="29"/>
    </location>
</feature>
<accession>A0A1E1WRU2</accession>
<gene>
    <name evidence="2" type="ORF">g.9004</name>
</gene>
<dbReference type="EMBL" id="GDQN01001324">
    <property type="protein sequence ID" value="JAT89730.1"/>
    <property type="molecule type" value="Transcribed_RNA"/>
</dbReference>
<keyword evidence="1" id="KW-0812">Transmembrane</keyword>
<evidence type="ECO:0000313" key="2">
    <source>
        <dbReference type="EMBL" id="JAT89730.1"/>
    </source>
</evidence>
<protein>
    <submittedName>
        <fullName evidence="2">Uncharacterized protein</fullName>
    </submittedName>
</protein>
<keyword evidence="1" id="KW-0472">Membrane</keyword>